<feature type="compositionally biased region" description="Polar residues" evidence="1">
    <location>
        <begin position="969"/>
        <end position="980"/>
    </location>
</feature>
<evidence type="ECO:0000313" key="2">
    <source>
        <dbReference type="EMBL" id="KAJ3842795.1"/>
    </source>
</evidence>
<feature type="region of interest" description="Disordered" evidence="1">
    <location>
        <begin position="969"/>
        <end position="1127"/>
    </location>
</feature>
<feature type="compositionally biased region" description="Polar residues" evidence="1">
    <location>
        <begin position="1188"/>
        <end position="1204"/>
    </location>
</feature>
<feature type="compositionally biased region" description="Basic residues" evidence="1">
    <location>
        <begin position="1080"/>
        <end position="1090"/>
    </location>
</feature>
<evidence type="ECO:0000256" key="1">
    <source>
        <dbReference type="SAM" id="MobiDB-lite"/>
    </source>
</evidence>
<reference evidence="2" key="1">
    <citation type="submission" date="2022-08" db="EMBL/GenBank/DDBJ databases">
        <authorList>
            <consortium name="DOE Joint Genome Institute"/>
            <person name="Min B."/>
            <person name="Riley R."/>
            <person name="Sierra-Patev S."/>
            <person name="Naranjo-Ortiz M."/>
            <person name="Looney B."/>
            <person name="Konkel Z."/>
            <person name="Slot J.C."/>
            <person name="Sakamoto Y."/>
            <person name="Steenwyk J.L."/>
            <person name="Rokas A."/>
            <person name="Carro J."/>
            <person name="Camarero S."/>
            <person name="Ferreira P."/>
            <person name="Molpeceres G."/>
            <person name="Ruiz-Duenas F.J."/>
            <person name="Serrano A."/>
            <person name="Henrissat B."/>
            <person name="Drula E."/>
            <person name="Hughes K.W."/>
            <person name="Mata J.L."/>
            <person name="Ishikawa N.K."/>
            <person name="Vargas-Isla R."/>
            <person name="Ushijima S."/>
            <person name="Smith C.A."/>
            <person name="Ahrendt S."/>
            <person name="Andreopoulos W."/>
            <person name="He G."/>
            <person name="Labutti K."/>
            <person name="Lipzen A."/>
            <person name="Ng V."/>
            <person name="Sandor L."/>
            <person name="Barry K."/>
            <person name="Martinez A.T."/>
            <person name="Xiao Y."/>
            <person name="Gibbons J.G."/>
            <person name="Terashima K."/>
            <person name="Hibbett D.S."/>
            <person name="Grigoriev I.V."/>
        </authorList>
    </citation>
    <scope>NUCLEOTIDE SEQUENCE</scope>
    <source>
        <strain evidence="2">TFB9207</strain>
    </source>
</reference>
<feature type="compositionally biased region" description="Basic and acidic residues" evidence="1">
    <location>
        <begin position="1062"/>
        <end position="1079"/>
    </location>
</feature>
<dbReference type="Proteomes" id="UP001163846">
    <property type="component" value="Unassembled WGS sequence"/>
</dbReference>
<feature type="region of interest" description="Disordered" evidence="1">
    <location>
        <begin position="931"/>
        <end position="951"/>
    </location>
</feature>
<dbReference type="SUPFAM" id="SSF48371">
    <property type="entry name" value="ARM repeat"/>
    <property type="match status" value="1"/>
</dbReference>
<sequence>MVSSSSPQATEQSTLSAHYLLAPLETLDESLNDPHEERINIHDLIETYNVLALRIKEILLRTSDSDQTAAPLTLLAERSQVLVNALRRDVKRVMQNPLTTTLNEMGTKDGMDLEDEVYYARDLALLGQQAIRLTSEIFAFPQLYSRMTVSQLRFLLHDILIILSEPSLPTPHSKRTFALLRWILQVQKLPFNVLSPHSAKIIVCVKQWLKEEKEQIIVDGLKILAELLRGNPKLFLGPACDLICETLAYLLADSANTRSAAAHALSAFAYAKVVQSLPYSPDPYKHKVSYELSRASREFVIRYIEGDDPTQTPSLRRILESSLKDSHFSTHSCDPQWAAVVIASFIVLIDIPLFESETLFKMKDLLWLISDHPSATVRLLHTPVWKCCVWAFGRIPVDSDMSKKAQALITQDLRNGVGALLLHVMFNLDGKESVSRTLEALTWMLDNKLSRQDGIFLLCHLLDSPRGNPDIVPILHEQLFDGKILDTHLADLMKHTATTVTSDNKAVRGIVRQLSVQEIIEHWEKLYQLWSYGVKYILKHTIQSESHKPIFAAWKRLLRADIECCRKQDLAAPSRRVVNILGHLCDAFALKTSDTQMEIKEIQLLRMLWHVAQRCFSHSSLKDTSTVLLSSIVRRDFQISDMTVRTEWLELCQVISKDSAGDEGSVDDSSSQTWLAVARIWADIDSVAGENLVAFLKLVFPERLTTEEATQVWKRLLQRAIADCAQTHGRESCLSLWNTFATNDQTLLLAFPKQFFAMSSAFIVPFDSELAKAALQFLDKTLQSLYAPDHFLDTSMRYIDMIHALLHSIPDAHLVFCISSLSTSLRCWIEDKSTLVPDAAYSQSVFPLYEAILSRIRQQTPNEETLGLLWKFFLSPIERPVFSKEAITTFQTFWMATYHGQDVLFEPELIRYLKGLDMALGVGLAAGLTQSDDSQLSNGSHVSETQCSGPLAPTGSQILEKFFTTVSSADNTDNVAQPSSPIRDPATPSRGVSSKDKSHHRSDSTSSGSSRGSKRKRSQEVEDIVEETPMTVPSIPVLQEPVAAESNEPRTPSRHSAPIQTLRDKGKGKAPAHARERLRTPVRRRPKARSAGRQVRASQLMTPEPSAPPSSHHVASPHWSEAEEQYESWENAVASPRSFAQISKGMDVDMEPINFASVERDRSNANNSDDVMLSSPSIRAAKRRKSNLRTVENTRSPAPTTSRNQKGDRATPARIVQLQRAFKAFKDDQEMPLEELVKAAELAQAFGTTLNDLVHTRAVRERS</sequence>
<feature type="compositionally biased region" description="Low complexity" evidence="1">
    <location>
        <begin position="1109"/>
        <end position="1119"/>
    </location>
</feature>
<protein>
    <recommendedName>
        <fullName evidence="4">Telomere-associated protein Rif1 N-terminal domain-containing protein</fullName>
    </recommendedName>
</protein>
<gene>
    <name evidence="2" type="ORF">F5878DRAFT_555171</name>
</gene>
<organism evidence="2 3">
    <name type="scientific">Lentinula raphanica</name>
    <dbReference type="NCBI Taxonomy" id="153919"/>
    <lineage>
        <taxon>Eukaryota</taxon>
        <taxon>Fungi</taxon>
        <taxon>Dikarya</taxon>
        <taxon>Basidiomycota</taxon>
        <taxon>Agaricomycotina</taxon>
        <taxon>Agaricomycetes</taxon>
        <taxon>Agaricomycetidae</taxon>
        <taxon>Agaricales</taxon>
        <taxon>Marasmiineae</taxon>
        <taxon>Omphalotaceae</taxon>
        <taxon>Lentinula</taxon>
    </lineage>
</organism>
<dbReference type="InterPro" id="IPR016024">
    <property type="entry name" value="ARM-type_fold"/>
</dbReference>
<dbReference type="EMBL" id="MU805994">
    <property type="protein sequence ID" value="KAJ3842795.1"/>
    <property type="molecule type" value="Genomic_DNA"/>
</dbReference>
<feature type="compositionally biased region" description="Polar residues" evidence="1">
    <location>
        <begin position="931"/>
        <end position="948"/>
    </location>
</feature>
<keyword evidence="3" id="KW-1185">Reference proteome</keyword>
<accession>A0AA38PH06</accession>
<evidence type="ECO:0000313" key="3">
    <source>
        <dbReference type="Proteomes" id="UP001163846"/>
    </source>
</evidence>
<comment type="caution">
    <text evidence="2">The sequence shown here is derived from an EMBL/GenBank/DDBJ whole genome shotgun (WGS) entry which is preliminary data.</text>
</comment>
<feature type="region of interest" description="Disordered" evidence="1">
    <location>
        <begin position="1180"/>
        <end position="1211"/>
    </location>
</feature>
<proteinExistence type="predicted"/>
<evidence type="ECO:0008006" key="4">
    <source>
        <dbReference type="Google" id="ProtNLM"/>
    </source>
</evidence>
<name>A0AA38PH06_9AGAR</name>
<dbReference type="AlphaFoldDB" id="A0AA38PH06"/>